<dbReference type="InterPro" id="IPR011009">
    <property type="entry name" value="Kinase-like_dom_sf"/>
</dbReference>
<evidence type="ECO:0000313" key="3">
    <source>
        <dbReference type="Proteomes" id="UP000035680"/>
    </source>
</evidence>
<dbReference type="Pfam" id="PF00069">
    <property type="entry name" value="Pkinase"/>
    <property type="match status" value="1"/>
</dbReference>
<dbReference type="GO" id="GO:0004674">
    <property type="term" value="F:protein serine/threonine kinase activity"/>
    <property type="evidence" value="ECO:0007669"/>
    <property type="project" value="UniProtKB-EC"/>
</dbReference>
<evidence type="ECO:0000259" key="2">
    <source>
        <dbReference type="PROSITE" id="PS50011"/>
    </source>
</evidence>
<feature type="domain" description="Protein kinase" evidence="2">
    <location>
        <begin position="1"/>
        <end position="158"/>
    </location>
</feature>
<dbReference type="SUPFAM" id="SSF56112">
    <property type="entry name" value="Protein kinase-like (PK-like)"/>
    <property type="match status" value="1"/>
</dbReference>
<dbReference type="EC" id="2.7.11.1" evidence="1"/>
<dbReference type="Proteomes" id="UP000035680">
    <property type="component" value="Unassembled WGS sequence"/>
</dbReference>
<keyword evidence="3" id="KW-1185">Reference proteome</keyword>
<accession>A0A0K0FRC2</accession>
<dbReference type="STRING" id="75913.A0A0K0FRC2"/>
<proteinExistence type="predicted"/>
<dbReference type="InterPro" id="IPR008271">
    <property type="entry name" value="Ser/Thr_kinase_AS"/>
</dbReference>
<organism evidence="3 4">
    <name type="scientific">Strongyloides venezuelensis</name>
    <name type="common">Threadworm</name>
    <dbReference type="NCBI Taxonomy" id="75913"/>
    <lineage>
        <taxon>Eukaryota</taxon>
        <taxon>Metazoa</taxon>
        <taxon>Ecdysozoa</taxon>
        <taxon>Nematoda</taxon>
        <taxon>Chromadorea</taxon>
        <taxon>Rhabditida</taxon>
        <taxon>Tylenchina</taxon>
        <taxon>Panagrolaimomorpha</taxon>
        <taxon>Strongyloidoidea</taxon>
        <taxon>Strongyloididae</taxon>
        <taxon>Strongyloides</taxon>
    </lineage>
</organism>
<protein>
    <recommendedName>
        <fullName evidence="1">non-specific serine/threonine protein kinase</fullName>
        <ecNumber evidence="1">2.7.11.1</ecNumber>
    </recommendedName>
</protein>
<dbReference type="PROSITE" id="PS00108">
    <property type="entry name" value="PROTEIN_KINASE_ST"/>
    <property type="match status" value="1"/>
</dbReference>
<dbReference type="InterPro" id="IPR000719">
    <property type="entry name" value="Prot_kinase_dom"/>
</dbReference>
<dbReference type="InterPro" id="IPR050235">
    <property type="entry name" value="CK1_Ser-Thr_kinase"/>
</dbReference>
<name>A0A0K0FRC2_STRVS</name>
<dbReference type="PANTHER" id="PTHR11909">
    <property type="entry name" value="CASEIN KINASE-RELATED"/>
    <property type="match status" value="1"/>
</dbReference>
<sequence>MPIYAQSLNEYIGEKCNKKLNTKEVTSITSNILEALKFLFSKKVVHGDIKSLNLMLPIRSKLDNIKLIDFGASMVLKNFDENDDLEFQNVSKVGTCLYASIKWHETECGSFKSDTESLAYNLIEWINGSLPWKDLSTKPEENIYIMKLLLKENIVQTI</sequence>
<evidence type="ECO:0000256" key="1">
    <source>
        <dbReference type="ARBA" id="ARBA00012513"/>
    </source>
</evidence>
<dbReference type="Gene3D" id="1.10.510.10">
    <property type="entry name" value="Transferase(Phosphotransferase) domain 1"/>
    <property type="match status" value="1"/>
</dbReference>
<reference evidence="3" key="1">
    <citation type="submission" date="2014-07" db="EMBL/GenBank/DDBJ databases">
        <authorList>
            <person name="Martin A.A"/>
            <person name="De Silva N."/>
        </authorList>
    </citation>
    <scope>NUCLEOTIDE SEQUENCE</scope>
</reference>
<reference evidence="4" key="2">
    <citation type="submission" date="2015-08" db="UniProtKB">
        <authorList>
            <consortium name="WormBaseParasite"/>
        </authorList>
    </citation>
    <scope>IDENTIFICATION</scope>
</reference>
<dbReference type="GO" id="GO:0005524">
    <property type="term" value="F:ATP binding"/>
    <property type="evidence" value="ECO:0007669"/>
    <property type="project" value="InterPro"/>
</dbReference>
<dbReference type="WBParaSite" id="SVE_1245100.1">
    <property type="protein sequence ID" value="SVE_1245100.1"/>
    <property type="gene ID" value="SVE_1245100"/>
</dbReference>
<dbReference type="PROSITE" id="PS50011">
    <property type="entry name" value="PROTEIN_KINASE_DOM"/>
    <property type="match status" value="1"/>
</dbReference>
<dbReference type="AlphaFoldDB" id="A0A0K0FRC2"/>
<evidence type="ECO:0000313" key="4">
    <source>
        <dbReference type="WBParaSite" id="SVE_1245100.1"/>
    </source>
</evidence>